<dbReference type="Pfam" id="PF01553">
    <property type="entry name" value="Acyltransferase"/>
    <property type="match status" value="1"/>
</dbReference>
<comment type="caution">
    <text evidence="15">The sequence shown here is derived from an EMBL/GenBank/DDBJ whole genome shotgun (WGS) entry which is preliminary data.</text>
</comment>
<keyword evidence="4" id="KW-1000">Mitochondrion outer membrane</keyword>
<dbReference type="InterPro" id="IPR000872">
    <property type="entry name" value="Tafazzin"/>
</dbReference>
<evidence type="ECO:0000256" key="11">
    <source>
        <dbReference type="ARBA" id="ARBA00047906"/>
    </source>
</evidence>
<gene>
    <name evidence="15" type="primary">TAZ</name>
    <name evidence="15" type="ORF">NPIL_243831</name>
</gene>
<comment type="similarity">
    <text evidence="2 13">Belongs to the taffazin family.</text>
</comment>
<dbReference type="EMBL" id="BMAW01026187">
    <property type="protein sequence ID" value="GFT95964.1"/>
    <property type="molecule type" value="Genomic_DNA"/>
</dbReference>
<comment type="catalytic activity">
    <reaction evidence="11">
        <text>1'-[1,2-diacyl-sn-glycero-3-phospho],3'-[1-acyl-sn-glycero-3-phospho]-glycerol + a 1,2-diacyl-sn-glycero-3-phosphocholine = a cardiolipin + a 1-acyl-sn-glycero-3-phosphocholine</text>
        <dbReference type="Rhea" id="RHEA:33731"/>
        <dbReference type="ChEBI" id="CHEBI:57643"/>
        <dbReference type="ChEBI" id="CHEBI:58168"/>
        <dbReference type="ChEBI" id="CHEBI:62237"/>
        <dbReference type="ChEBI" id="CHEBI:64743"/>
    </reaction>
    <physiologicalReaction direction="left-to-right" evidence="11">
        <dbReference type="Rhea" id="RHEA:33732"/>
    </physiologicalReaction>
    <physiologicalReaction direction="right-to-left" evidence="11">
        <dbReference type="Rhea" id="RHEA:33733"/>
    </physiologicalReaction>
</comment>
<keyword evidence="8" id="KW-0472">Membrane</keyword>
<keyword evidence="7" id="KW-0496">Mitochondrion</keyword>
<dbReference type="AlphaFoldDB" id="A0A8X6PY78"/>
<dbReference type="OrthoDB" id="193467at2759"/>
<evidence type="ECO:0000256" key="3">
    <source>
        <dbReference type="ARBA" id="ARBA00022679"/>
    </source>
</evidence>
<keyword evidence="5" id="KW-0999">Mitochondrion inner membrane</keyword>
<comment type="subcellular location">
    <subcellularLocation>
        <location evidence="1">Mitochondrion inner membrane</location>
        <topology evidence="1">Peripheral membrane protein</topology>
        <orientation evidence="1">Intermembrane side</orientation>
    </subcellularLocation>
    <subcellularLocation>
        <location evidence="10">Mitochondrion outer membrane</location>
        <topology evidence="10">Peripheral membrane protein</topology>
        <orientation evidence="10">Intermembrane side</orientation>
    </subcellularLocation>
</comment>
<dbReference type="GO" id="GO:0005741">
    <property type="term" value="C:mitochondrial outer membrane"/>
    <property type="evidence" value="ECO:0007669"/>
    <property type="project" value="UniProtKB-SubCell"/>
</dbReference>
<dbReference type="InterPro" id="IPR002123">
    <property type="entry name" value="Plipid/glycerol_acylTrfase"/>
</dbReference>
<protein>
    <recommendedName>
        <fullName evidence="13">Tafazzin family protein</fullName>
    </recommendedName>
</protein>
<dbReference type="GO" id="GO:0007007">
    <property type="term" value="P:inner mitochondrial membrane organization"/>
    <property type="evidence" value="ECO:0007669"/>
    <property type="project" value="TreeGrafter"/>
</dbReference>
<evidence type="ECO:0000256" key="1">
    <source>
        <dbReference type="ARBA" id="ARBA00004137"/>
    </source>
</evidence>
<dbReference type="PANTHER" id="PTHR12497:SF0">
    <property type="entry name" value="TAFAZZIN"/>
    <property type="match status" value="1"/>
</dbReference>
<evidence type="ECO:0000256" key="12">
    <source>
        <dbReference type="ARBA" id="ARBA00049543"/>
    </source>
</evidence>
<dbReference type="GO" id="GO:0047184">
    <property type="term" value="F:1-acylglycerophosphocholine O-acyltransferase activity"/>
    <property type="evidence" value="ECO:0007669"/>
    <property type="project" value="TreeGrafter"/>
</dbReference>
<evidence type="ECO:0000256" key="10">
    <source>
        <dbReference type="ARBA" id="ARBA00024323"/>
    </source>
</evidence>
<dbReference type="PANTHER" id="PTHR12497">
    <property type="entry name" value="TAZ PROTEIN TAFAZZIN"/>
    <property type="match status" value="1"/>
</dbReference>
<dbReference type="GO" id="GO:0005743">
    <property type="term" value="C:mitochondrial inner membrane"/>
    <property type="evidence" value="ECO:0007669"/>
    <property type="project" value="UniProtKB-SubCell"/>
</dbReference>
<feature type="domain" description="Phospholipid/glycerol acyltransferase" evidence="14">
    <location>
        <begin position="73"/>
        <end position="198"/>
    </location>
</feature>
<evidence type="ECO:0000256" key="9">
    <source>
        <dbReference type="ARBA" id="ARBA00023315"/>
    </source>
</evidence>
<sequence>MDNMPVGDEILRWKLPPSSKLQNFSLWQLGSAIVIPAVGVLSKLMTDWLNTVTVHNREVLIDAIDNRPKGTPLITVCNHHSCLDDPMLWGILDWRHVINSRIMRWSAAAHDICFTNDWHAQFFTFGKTVPIIRGAGVYQKGMDFCLERLNAGCWVHLFPEGKVNMAKNEFIRLKWGIGRLIAECKICPIVIPFWHLGMDSVLPNVEPYRPKIGQKVTIFFGDPIDFSLLREKLKNEYRTAPALDYGDGQILKEYFKMEKRKIITDKIQDNLFQLKQQAEHLHLAQTDCKKC</sequence>
<keyword evidence="3" id="KW-0808">Transferase</keyword>
<keyword evidence="9" id="KW-0012">Acyltransferase</keyword>
<evidence type="ECO:0000256" key="5">
    <source>
        <dbReference type="ARBA" id="ARBA00022792"/>
    </source>
</evidence>
<name>A0A8X6PY78_NEPPI</name>
<comment type="catalytic activity">
    <reaction evidence="12">
        <text>1,2-di-(9Z-octadecenoyl)-sn-glycero-3-phosphocholine + 1-hexadecanoyl-sn-glycero-3-phosphocholine = 1-hexadecanoyl-2-(9Z-octadecenoyl)-sn-glycero-3-phosphocholine + 1-(9Z-octadecenoyl)-sn-glycero-3-phosphocholine</text>
        <dbReference type="Rhea" id="RHEA:43816"/>
        <dbReference type="ChEBI" id="CHEBI:28610"/>
        <dbReference type="ChEBI" id="CHEBI:72998"/>
        <dbReference type="ChEBI" id="CHEBI:73001"/>
        <dbReference type="ChEBI" id="CHEBI:74669"/>
    </reaction>
    <physiologicalReaction direction="left-to-right" evidence="12">
        <dbReference type="Rhea" id="RHEA:43817"/>
    </physiologicalReaction>
    <physiologicalReaction direction="right-to-left" evidence="12">
        <dbReference type="Rhea" id="RHEA:43818"/>
    </physiologicalReaction>
</comment>
<dbReference type="CDD" id="cd07989">
    <property type="entry name" value="LPLAT_AGPAT-like"/>
    <property type="match status" value="1"/>
</dbReference>
<evidence type="ECO:0000256" key="7">
    <source>
        <dbReference type="ARBA" id="ARBA00023128"/>
    </source>
</evidence>
<evidence type="ECO:0000256" key="8">
    <source>
        <dbReference type="ARBA" id="ARBA00023136"/>
    </source>
</evidence>
<dbReference type="SUPFAM" id="SSF69593">
    <property type="entry name" value="Glycerol-3-phosphate (1)-acyltransferase"/>
    <property type="match status" value="1"/>
</dbReference>
<dbReference type="GO" id="GO:0035965">
    <property type="term" value="P:cardiolipin acyl-chain remodeling"/>
    <property type="evidence" value="ECO:0007669"/>
    <property type="project" value="TreeGrafter"/>
</dbReference>
<proteinExistence type="inferred from homology"/>
<reference evidence="15" key="1">
    <citation type="submission" date="2020-08" db="EMBL/GenBank/DDBJ databases">
        <title>Multicomponent nature underlies the extraordinary mechanical properties of spider dragline silk.</title>
        <authorList>
            <person name="Kono N."/>
            <person name="Nakamura H."/>
            <person name="Mori M."/>
            <person name="Yoshida Y."/>
            <person name="Ohtoshi R."/>
            <person name="Malay A.D."/>
            <person name="Moran D.A.P."/>
            <person name="Tomita M."/>
            <person name="Numata K."/>
            <person name="Arakawa K."/>
        </authorList>
    </citation>
    <scope>NUCLEOTIDE SEQUENCE</scope>
</reference>
<evidence type="ECO:0000313" key="16">
    <source>
        <dbReference type="Proteomes" id="UP000887013"/>
    </source>
</evidence>
<evidence type="ECO:0000256" key="2">
    <source>
        <dbReference type="ARBA" id="ARBA00010524"/>
    </source>
</evidence>
<evidence type="ECO:0000256" key="4">
    <source>
        <dbReference type="ARBA" id="ARBA00022787"/>
    </source>
</evidence>
<evidence type="ECO:0000313" key="15">
    <source>
        <dbReference type="EMBL" id="GFT95964.1"/>
    </source>
</evidence>
<dbReference type="Proteomes" id="UP000887013">
    <property type="component" value="Unassembled WGS sequence"/>
</dbReference>
<dbReference type="PRINTS" id="PR00979">
    <property type="entry name" value="TAFAZZIN"/>
</dbReference>
<organism evidence="15 16">
    <name type="scientific">Nephila pilipes</name>
    <name type="common">Giant wood spider</name>
    <name type="synonym">Nephila maculata</name>
    <dbReference type="NCBI Taxonomy" id="299642"/>
    <lineage>
        <taxon>Eukaryota</taxon>
        <taxon>Metazoa</taxon>
        <taxon>Ecdysozoa</taxon>
        <taxon>Arthropoda</taxon>
        <taxon>Chelicerata</taxon>
        <taxon>Arachnida</taxon>
        <taxon>Araneae</taxon>
        <taxon>Araneomorphae</taxon>
        <taxon>Entelegynae</taxon>
        <taxon>Araneoidea</taxon>
        <taxon>Nephilidae</taxon>
        <taxon>Nephila</taxon>
    </lineage>
</organism>
<accession>A0A8X6PY78</accession>
<evidence type="ECO:0000256" key="6">
    <source>
        <dbReference type="ARBA" id="ARBA00023098"/>
    </source>
</evidence>
<evidence type="ECO:0000259" key="14">
    <source>
        <dbReference type="SMART" id="SM00563"/>
    </source>
</evidence>
<keyword evidence="6" id="KW-0443">Lipid metabolism</keyword>
<dbReference type="SMART" id="SM00563">
    <property type="entry name" value="PlsC"/>
    <property type="match status" value="1"/>
</dbReference>
<keyword evidence="16" id="KW-1185">Reference proteome</keyword>
<evidence type="ECO:0000256" key="13">
    <source>
        <dbReference type="RuleBase" id="RU365062"/>
    </source>
</evidence>